<protein>
    <submittedName>
        <fullName evidence="2">Uncharacterized protein</fullName>
    </submittedName>
</protein>
<dbReference type="Proteomes" id="UP000697107">
    <property type="component" value="Unassembled WGS sequence"/>
</dbReference>
<dbReference type="EMBL" id="RCMI01000781">
    <property type="protein sequence ID" value="KAG2897856.1"/>
    <property type="molecule type" value="Genomic_DNA"/>
</dbReference>
<dbReference type="EMBL" id="RCMK01000748">
    <property type="protein sequence ID" value="KAG2913919.1"/>
    <property type="molecule type" value="Genomic_DNA"/>
</dbReference>
<evidence type="ECO:0000313" key="4">
    <source>
        <dbReference type="EMBL" id="KAG2969753.1"/>
    </source>
</evidence>
<evidence type="ECO:0000313" key="5">
    <source>
        <dbReference type="Proteomes" id="UP000774804"/>
    </source>
</evidence>
<name>A0A8T1B741_9STRA</name>
<gene>
    <name evidence="2" type="ORF">PC115_g17026</name>
    <name evidence="3" type="ORF">PC117_g18478</name>
    <name evidence="4" type="ORF">PC118_g17266</name>
</gene>
<feature type="region of interest" description="Disordered" evidence="1">
    <location>
        <begin position="27"/>
        <end position="85"/>
    </location>
</feature>
<dbReference type="Proteomes" id="UP000736787">
    <property type="component" value="Unassembled WGS sequence"/>
</dbReference>
<evidence type="ECO:0000313" key="2">
    <source>
        <dbReference type="EMBL" id="KAG2897856.1"/>
    </source>
</evidence>
<feature type="compositionally biased region" description="Basic and acidic residues" evidence="1">
    <location>
        <begin position="27"/>
        <end position="36"/>
    </location>
</feature>
<proteinExistence type="predicted"/>
<evidence type="ECO:0000313" key="3">
    <source>
        <dbReference type="EMBL" id="KAG2913919.1"/>
    </source>
</evidence>
<dbReference type="EMBL" id="RCML01000769">
    <property type="protein sequence ID" value="KAG2969753.1"/>
    <property type="molecule type" value="Genomic_DNA"/>
</dbReference>
<dbReference type="AlphaFoldDB" id="A0A8T1B741"/>
<organism evidence="2 5">
    <name type="scientific">Phytophthora cactorum</name>
    <dbReference type="NCBI Taxonomy" id="29920"/>
    <lineage>
        <taxon>Eukaryota</taxon>
        <taxon>Sar</taxon>
        <taxon>Stramenopiles</taxon>
        <taxon>Oomycota</taxon>
        <taxon>Peronosporomycetes</taxon>
        <taxon>Peronosporales</taxon>
        <taxon>Peronosporaceae</taxon>
        <taxon>Phytophthora</taxon>
    </lineage>
</organism>
<sequence length="85" mass="9461">MAPLSRHRTKQYLELLVAPLMLRKERHTSADSKFARTSEMSNGGQGERRSSRCRKTSISGDKPCAPLNTEADSTPSSARMKRLPS</sequence>
<reference evidence="2" key="1">
    <citation type="submission" date="2018-10" db="EMBL/GenBank/DDBJ databases">
        <title>Effector identification in a new, highly contiguous assembly of the strawberry crown rot pathogen Phytophthora cactorum.</title>
        <authorList>
            <person name="Armitage A.D."/>
            <person name="Nellist C.F."/>
            <person name="Bates H."/>
            <person name="Vickerstaff R.J."/>
            <person name="Harrison R.J."/>
        </authorList>
    </citation>
    <scope>NUCLEOTIDE SEQUENCE</scope>
    <source>
        <strain evidence="2">4032</strain>
        <strain evidence="3">4040</strain>
        <strain evidence="4">P415</strain>
    </source>
</reference>
<dbReference type="Proteomes" id="UP000774804">
    <property type="component" value="Unassembled WGS sequence"/>
</dbReference>
<comment type="caution">
    <text evidence="2">The sequence shown here is derived from an EMBL/GenBank/DDBJ whole genome shotgun (WGS) entry which is preliminary data.</text>
</comment>
<evidence type="ECO:0000256" key="1">
    <source>
        <dbReference type="SAM" id="MobiDB-lite"/>
    </source>
</evidence>
<accession>A0A8T1B741</accession>